<evidence type="ECO:0000313" key="1">
    <source>
        <dbReference type="EMBL" id="PGH00397.1"/>
    </source>
</evidence>
<dbReference type="AlphaFoldDB" id="A0A2B7WV16"/>
<comment type="caution">
    <text evidence="1">The sequence shown here is derived from an EMBL/GenBank/DDBJ whole genome shotgun (WGS) entry which is preliminary data.</text>
</comment>
<dbReference type="Proteomes" id="UP000224080">
    <property type="component" value="Unassembled WGS sequence"/>
</dbReference>
<organism evidence="1 2">
    <name type="scientific">Blastomyces parvus</name>
    <dbReference type="NCBI Taxonomy" id="2060905"/>
    <lineage>
        <taxon>Eukaryota</taxon>
        <taxon>Fungi</taxon>
        <taxon>Dikarya</taxon>
        <taxon>Ascomycota</taxon>
        <taxon>Pezizomycotina</taxon>
        <taxon>Eurotiomycetes</taxon>
        <taxon>Eurotiomycetidae</taxon>
        <taxon>Onygenales</taxon>
        <taxon>Ajellomycetaceae</taxon>
        <taxon>Blastomyces</taxon>
    </lineage>
</organism>
<keyword evidence="2" id="KW-1185">Reference proteome</keyword>
<protein>
    <submittedName>
        <fullName evidence="1">Uncharacterized protein</fullName>
    </submittedName>
</protein>
<sequence length="68" mass="6744">MPGPAEGPDWLYQQGGATLDDIRGCQPGKSTDSASCGSGWNLGMSVLGTGTGTGPGTLGTSARLECTL</sequence>
<dbReference type="EMBL" id="PDNC01000086">
    <property type="protein sequence ID" value="PGH00397.1"/>
    <property type="molecule type" value="Genomic_DNA"/>
</dbReference>
<reference evidence="1 2" key="1">
    <citation type="submission" date="2017-10" db="EMBL/GenBank/DDBJ databases">
        <title>Comparative genomics in systemic dimorphic fungi from Ajellomycetaceae.</title>
        <authorList>
            <person name="Munoz J.F."/>
            <person name="Mcewen J.G."/>
            <person name="Clay O.K."/>
            <person name="Cuomo C.A."/>
        </authorList>
    </citation>
    <scope>NUCLEOTIDE SEQUENCE [LARGE SCALE GENOMIC DNA]</scope>
    <source>
        <strain evidence="1 2">UAMH130</strain>
    </source>
</reference>
<accession>A0A2B7WV16</accession>
<proteinExistence type="predicted"/>
<name>A0A2B7WV16_9EURO</name>
<evidence type="ECO:0000313" key="2">
    <source>
        <dbReference type="Proteomes" id="UP000224080"/>
    </source>
</evidence>
<gene>
    <name evidence="1" type="ORF">GX51_05805</name>
</gene>